<keyword evidence="2" id="KW-1185">Reference proteome</keyword>
<comment type="caution">
    <text evidence="1">The sequence shown here is derived from an EMBL/GenBank/DDBJ whole genome shotgun (WGS) entry which is preliminary data.</text>
</comment>
<accession>A0A1W0W9U9</accession>
<dbReference type="AlphaFoldDB" id="A0A1W0W9U9"/>
<protein>
    <submittedName>
        <fullName evidence="1">Uncharacterized protein</fullName>
    </submittedName>
</protein>
<dbReference type="EMBL" id="MTYJ01000156">
    <property type="protein sequence ID" value="OQV11981.1"/>
    <property type="molecule type" value="Genomic_DNA"/>
</dbReference>
<evidence type="ECO:0000313" key="1">
    <source>
        <dbReference type="EMBL" id="OQV11981.1"/>
    </source>
</evidence>
<name>A0A1W0W9U9_HYPEX</name>
<sequence>MSHQQSDENFSTPTKVRPSAEKFATWNTLSTNDRLDRIGTSIQKVRDRPYYQSNYKPEAKFQKGDPICLCFEGIYYHAVIQSVNKESFYCSELKKDVPLYTVKYPGWEK</sequence>
<organism evidence="1 2">
    <name type="scientific">Hypsibius exemplaris</name>
    <name type="common">Freshwater tardigrade</name>
    <dbReference type="NCBI Taxonomy" id="2072580"/>
    <lineage>
        <taxon>Eukaryota</taxon>
        <taxon>Metazoa</taxon>
        <taxon>Ecdysozoa</taxon>
        <taxon>Tardigrada</taxon>
        <taxon>Eutardigrada</taxon>
        <taxon>Parachela</taxon>
        <taxon>Hypsibioidea</taxon>
        <taxon>Hypsibiidae</taxon>
        <taxon>Hypsibius</taxon>
    </lineage>
</organism>
<evidence type="ECO:0000313" key="2">
    <source>
        <dbReference type="Proteomes" id="UP000192578"/>
    </source>
</evidence>
<reference evidence="2" key="1">
    <citation type="submission" date="2017-01" db="EMBL/GenBank/DDBJ databases">
        <title>Comparative genomics of anhydrobiosis in the tardigrade Hypsibius dujardini.</title>
        <authorList>
            <person name="Yoshida Y."/>
            <person name="Koutsovoulos G."/>
            <person name="Laetsch D."/>
            <person name="Stevens L."/>
            <person name="Kumar S."/>
            <person name="Horikawa D."/>
            <person name="Ishino K."/>
            <person name="Komine S."/>
            <person name="Tomita M."/>
            <person name="Blaxter M."/>
            <person name="Arakawa K."/>
        </authorList>
    </citation>
    <scope>NUCLEOTIDE SEQUENCE [LARGE SCALE GENOMIC DNA]</scope>
    <source>
        <strain evidence="2">Z151</strain>
    </source>
</reference>
<proteinExistence type="predicted"/>
<gene>
    <name evidence="1" type="ORF">BV898_13705</name>
</gene>
<dbReference type="Proteomes" id="UP000192578">
    <property type="component" value="Unassembled WGS sequence"/>
</dbReference>
<dbReference type="OrthoDB" id="10367856at2759"/>